<comment type="caution">
    <text evidence="1">The sequence shown here is derived from an EMBL/GenBank/DDBJ whole genome shotgun (WGS) entry which is preliminary data.</text>
</comment>
<sequence>MKKFYAIALLIVAVLALPVVLWFMEDRKGLSVAILDKTVPDESYREHLGVTWVLNHLKAGQKKFNSEHDYFGFRPDEKKKDYEIREFPADYAGTDVIYLADTYGVYEEDLPWHQGRRAGGRSEMIDGGLQAAEWSAIEKRLDAPEPSLFIAEYNSFASPTGEEVREVVTRRLGVSWDGWTGRFFEELDPEKNEEVPRWIVDEQKDWNHSGPGFLLVNDFDGNVAVLERDGHLTGEGIRLSFTKEGKERLGLDRSPRYDYWFDIVTPRPGATVLAEYEWGLTGEGKQLLSELGIPEQFSAITANQTGASQSVYFAGDYNDVPTVPKFYQVKGLPAVYRVLNAFSDESFYWSAYVPVMQSVIGSFAKGEGADVAEKTADGGKVHMPARMNDGKLEVRDGEGWKAITVKGVNIGMGKPGHFPGEAAIEENEYYRWFEKIGEMNANTVRVYTLHPPGFYRALKRYNESHDEPIHVMHGVWINEEIFVETQDAFDERNVEDFQAEMKRLVDVVHGNADLESRPGHASGVYDADVSDWVSAWMIGVEWDPVVADATNKKHGDAGEYDGKYFRTEGARPFEHWIANQMDVLVSYEMEQYRTVRPMSFTNWVTTDLLDHPADSSDREDLVSVDPNLIWVKDEMEKAGQFASYHVYPYYPDFLNYEKKYREYVDFRGDNNNYAAYLKDLHAAHRLPILIAEFGIPASRGKTHENPFGWNQGFMSEKQQGEVLTRLYEDILHEGLMGGLVFTWQDEWFKRTWNTMDYDNPDRRPFWSNAQTNEQQFGLLSFDRLKVKVDGDPDDWKVGPMYEKGDGPLRKMFVDHDERYLYIRIDMDEGAVNDGGYPIVLMDTVPGQGNTKADSVPGVRFSDGVEFMAVMNGGESRLVIDPYYDFHHYLYGKKLGLIPDVERVPDSGRFIRVEYALNKPYFIPNENRTLPFSAYETGKLKEGNGNTESDDYDSLADYRVKDGMLELRLPWLLIQAKDPSLKEFMGDLAKDGEQASTVIDRIGLGALFIGEDGQAADSFPATNDGVLGNLDGYSWEEWHEPKYEERLKQSYWIVKEAFEKTE</sequence>
<dbReference type="Gene3D" id="3.20.20.80">
    <property type="entry name" value="Glycosidases"/>
    <property type="match status" value="2"/>
</dbReference>
<protein>
    <submittedName>
        <fullName evidence="1">Uncharacterized protein</fullName>
    </submittedName>
</protein>
<organism evidence="1 2">
    <name type="scientific">Bhargavaea ullalensis</name>
    <dbReference type="NCBI Taxonomy" id="1265685"/>
    <lineage>
        <taxon>Bacteria</taxon>
        <taxon>Bacillati</taxon>
        <taxon>Bacillota</taxon>
        <taxon>Bacilli</taxon>
        <taxon>Bacillales</taxon>
        <taxon>Caryophanaceae</taxon>
        <taxon>Bhargavaea</taxon>
    </lineage>
</organism>
<accession>A0ABV2GEE7</accession>
<dbReference type="Proteomes" id="UP001549099">
    <property type="component" value="Unassembled WGS sequence"/>
</dbReference>
<dbReference type="InterPro" id="IPR017853">
    <property type="entry name" value="GH"/>
</dbReference>
<dbReference type="EMBL" id="JBEPLW010000028">
    <property type="protein sequence ID" value="MET3576623.1"/>
    <property type="molecule type" value="Genomic_DNA"/>
</dbReference>
<gene>
    <name evidence="1" type="ORF">ABID49_002552</name>
</gene>
<proteinExistence type="predicted"/>
<evidence type="ECO:0000313" key="2">
    <source>
        <dbReference type="Proteomes" id="UP001549099"/>
    </source>
</evidence>
<evidence type="ECO:0000313" key="1">
    <source>
        <dbReference type="EMBL" id="MET3576623.1"/>
    </source>
</evidence>
<dbReference type="SUPFAM" id="SSF51445">
    <property type="entry name" value="(Trans)glycosidases"/>
    <property type="match status" value="1"/>
</dbReference>
<keyword evidence="2" id="KW-1185">Reference proteome</keyword>
<dbReference type="RefSeq" id="WP_354198829.1">
    <property type="nucleotide sequence ID" value="NZ_JBEPLW010000028.1"/>
</dbReference>
<reference evidence="1 2" key="1">
    <citation type="submission" date="2024-06" db="EMBL/GenBank/DDBJ databases">
        <title>Genomic Encyclopedia of Type Strains, Phase IV (KMG-IV): sequencing the most valuable type-strain genomes for metagenomic binning, comparative biology and taxonomic classification.</title>
        <authorList>
            <person name="Goeker M."/>
        </authorList>
    </citation>
    <scope>NUCLEOTIDE SEQUENCE [LARGE SCALE GENOMIC DNA]</scope>
    <source>
        <strain evidence="1 2">DSM 26128</strain>
    </source>
</reference>
<name>A0ABV2GEE7_9BACL</name>